<dbReference type="PIRSF" id="PIRSF037259">
    <property type="entry name" value="EcsB_ABC"/>
    <property type="match status" value="1"/>
</dbReference>
<dbReference type="EMBL" id="VDUW01000006">
    <property type="protein sequence ID" value="TXL63995.1"/>
    <property type="molecule type" value="Genomic_DNA"/>
</dbReference>
<keyword evidence="1" id="KW-0472">Membrane</keyword>
<dbReference type="RefSeq" id="WP_147667808.1">
    <property type="nucleotide sequence ID" value="NZ_VDUW01000006.1"/>
</dbReference>
<comment type="caution">
    <text evidence="2">The sequence shown here is derived from an EMBL/GenBank/DDBJ whole genome shotgun (WGS) entry which is preliminary data.</text>
</comment>
<protein>
    <submittedName>
        <fullName evidence="2">ABC transporter permease</fullName>
    </submittedName>
</protein>
<dbReference type="Pfam" id="PF05975">
    <property type="entry name" value="EcsB"/>
    <property type="match status" value="1"/>
</dbReference>
<keyword evidence="3" id="KW-1185">Reference proteome</keyword>
<accession>A0A5C8NT38</accession>
<feature type="transmembrane region" description="Helical" evidence="1">
    <location>
        <begin position="355"/>
        <end position="374"/>
    </location>
</feature>
<keyword evidence="1" id="KW-0812">Transmembrane</keyword>
<gene>
    <name evidence="2" type="ORF">FHP05_09900</name>
</gene>
<feature type="transmembrane region" description="Helical" evidence="1">
    <location>
        <begin position="25"/>
        <end position="45"/>
    </location>
</feature>
<dbReference type="InterPro" id="IPR010288">
    <property type="entry name" value="EcsB_ABC"/>
</dbReference>
<dbReference type="AlphaFoldDB" id="A0A5C8NT38"/>
<feature type="transmembrane region" description="Helical" evidence="1">
    <location>
        <begin position="57"/>
        <end position="74"/>
    </location>
</feature>
<reference evidence="2 3" key="1">
    <citation type="submission" date="2019-06" db="EMBL/GenBank/DDBJ databases">
        <title>Cerasibacillus sp. nov., isolated from maize field.</title>
        <authorList>
            <person name="Lin S.-Y."/>
            <person name="Tsai C.-F."/>
            <person name="Young C.-C."/>
        </authorList>
    </citation>
    <scope>NUCLEOTIDE SEQUENCE [LARGE SCALE GENOMIC DNA]</scope>
    <source>
        <strain evidence="2 3">CC-CFT480</strain>
    </source>
</reference>
<dbReference type="Proteomes" id="UP000321574">
    <property type="component" value="Unassembled WGS sequence"/>
</dbReference>
<evidence type="ECO:0000313" key="3">
    <source>
        <dbReference type="Proteomes" id="UP000321574"/>
    </source>
</evidence>
<proteinExistence type="predicted"/>
<feature type="transmembrane region" description="Helical" evidence="1">
    <location>
        <begin position="168"/>
        <end position="186"/>
    </location>
</feature>
<feature type="transmembrane region" description="Helical" evidence="1">
    <location>
        <begin position="380"/>
        <end position="399"/>
    </location>
</feature>
<evidence type="ECO:0000256" key="1">
    <source>
        <dbReference type="SAM" id="Phobius"/>
    </source>
</evidence>
<evidence type="ECO:0000313" key="2">
    <source>
        <dbReference type="EMBL" id="TXL63995.1"/>
    </source>
</evidence>
<feature type="transmembrane region" description="Helical" evidence="1">
    <location>
        <begin position="102"/>
        <end position="125"/>
    </location>
</feature>
<feature type="transmembrane region" description="Helical" evidence="1">
    <location>
        <begin position="192"/>
        <end position="210"/>
    </location>
</feature>
<feature type="transmembrane region" description="Helical" evidence="1">
    <location>
        <begin position="311"/>
        <end position="329"/>
    </location>
</feature>
<dbReference type="GO" id="GO:0016020">
    <property type="term" value="C:membrane"/>
    <property type="evidence" value="ECO:0007669"/>
    <property type="project" value="InterPro"/>
</dbReference>
<dbReference type="OrthoDB" id="2447941at2"/>
<keyword evidence="1" id="KW-1133">Transmembrane helix</keyword>
<organism evidence="2 3">
    <name type="scientific">Cerasibacillus terrae</name>
    <dbReference type="NCBI Taxonomy" id="2498845"/>
    <lineage>
        <taxon>Bacteria</taxon>
        <taxon>Bacillati</taxon>
        <taxon>Bacillota</taxon>
        <taxon>Bacilli</taxon>
        <taxon>Bacillales</taxon>
        <taxon>Bacillaceae</taxon>
        <taxon>Cerasibacillus</taxon>
    </lineage>
</organism>
<feature type="transmembrane region" description="Helical" evidence="1">
    <location>
        <begin position="137"/>
        <end position="156"/>
    </location>
</feature>
<name>A0A5C8NT38_9BACI</name>
<sequence length="405" mass="48386">MFDAASFFKERLSQHIKEMSRYLRYIFNGHIAVALFFFIAAFAYFYQQWLLELPEHFPTATIMAIVFGLIANYSPVRTLLKEPDLVFLIVAEHKMGAYFQRALIYSYLVQLYVVFILVAGFGPLYFASFPERSGKSYLLFLVVLLIFKGWNLLSNWWIQSIQDKTIRIIDYITRFLLTAVTFYFVIDGELLLASVFTFLFIGVFLYDLSLSRKYSNINWQLLVDKDQHHMQSFYRIANMFADVPHLKNRIKKRHWLVSICLQMIPFKQRYTYDFLYRITFLRSGDFLGMYIRLIIIGGLFIYFVPINWLKLIFAFLFLYMNLFQMMALYRHHRVNIWLDLYPVKRIEKKQALLRWMNRLGIIQTVIFTIIFLFMNNSPEAGIMIGGGMIFHYLFVYHFVRRKISV</sequence>